<gene>
    <name evidence="1" type="ORF">SDC9_140329</name>
</gene>
<protein>
    <submittedName>
        <fullName evidence="1">Uncharacterized protein</fullName>
    </submittedName>
</protein>
<dbReference type="AlphaFoldDB" id="A0A645DX60"/>
<dbReference type="EMBL" id="VSSQ01040032">
    <property type="protein sequence ID" value="MPM93193.1"/>
    <property type="molecule type" value="Genomic_DNA"/>
</dbReference>
<comment type="caution">
    <text evidence="1">The sequence shown here is derived from an EMBL/GenBank/DDBJ whole genome shotgun (WGS) entry which is preliminary data.</text>
</comment>
<proteinExistence type="predicted"/>
<accession>A0A645DX60</accession>
<sequence length="112" mass="12507">MGNDGRSPDAEQINRVGIIDQLCQVLNQLHAIELQCLPAHVVHAHQVVFYKVFRVGRPAHHAAKIVHGQFVRRRGKVKAHRFKIVVAQFVAKPRNGGGGSADLLRDFMNTQL</sequence>
<evidence type="ECO:0000313" key="1">
    <source>
        <dbReference type="EMBL" id="MPM93193.1"/>
    </source>
</evidence>
<name>A0A645DX60_9ZZZZ</name>
<reference evidence="1" key="1">
    <citation type="submission" date="2019-08" db="EMBL/GenBank/DDBJ databases">
        <authorList>
            <person name="Kucharzyk K."/>
            <person name="Murdoch R.W."/>
            <person name="Higgins S."/>
            <person name="Loffler F."/>
        </authorList>
    </citation>
    <scope>NUCLEOTIDE SEQUENCE</scope>
</reference>
<organism evidence="1">
    <name type="scientific">bioreactor metagenome</name>
    <dbReference type="NCBI Taxonomy" id="1076179"/>
    <lineage>
        <taxon>unclassified sequences</taxon>
        <taxon>metagenomes</taxon>
        <taxon>ecological metagenomes</taxon>
    </lineage>
</organism>